<keyword evidence="2" id="KW-0812">Transmembrane</keyword>
<evidence type="ECO:0000313" key="4">
    <source>
        <dbReference type="Proteomes" id="UP000279271"/>
    </source>
</evidence>
<dbReference type="EMBL" id="QOKY01000126">
    <property type="protein sequence ID" value="RMZ57714.1"/>
    <property type="molecule type" value="Genomic_DNA"/>
</dbReference>
<dbReference type="Proteomes" id="UP000279271">
    <property type="component" value="Unassembled WGS sequence"/>
</dbReference>
<dbReference type="AlphaFoldDB" id="A0A3M7L6J2"/>
<gene>
    <name evidence="3" type="ORF">APUTEX25_001914</name>
</gene>
<protein>
    <submittedName>
        <fullName evidence="3">Uncharacterized protein</fullName>
    </submittedName>
</protein>
<reference evidence="4" key="1">
    <citation type="journal article" date="2018" name="Algal Res.">
        <title>Characterization of plant carbon substrate utilization by Auxenochlorella protothecoides.</title>
        <authorList>
            <person name="Vogler B.W."/>
            <person name="Starkenburg S.R."/>
            <person name="Sudasinghe N."/>
            <person name="Schambach J.Y."/>
            <person name="Rollin J.A."/>
            <person name="Pattathil S."/>
            <person name="Barry A.N."/>
        </authorList>
    </citation>
    <scope>NUCLEOTIDE SEQUENCE [LARGE SCALE GENOMIC DNA]</scope>
    <source>
        <strain evidence="4">UTEX 25</strain>
    </source>
</reference>
<name>A0A3M7L6J2_AUXPR</name>
<proteinExistence type="predicted"/>
<feature type="region of interest" description="Disordered" evidence="1">
    <location>
        <begin position="32"/>
        <end position="70"/>
    </location>
</feature>
<evidence type="ECO:0000256" key="2">
    <source>
        <dbReference type="SAM" id="Phobius"/>
    </source>
</evidence>
<accession>A0A3M7L6J2</accession>
<keyword evidence="2" id="KW-1133">Transmembrane helix</keyword>
<feature type="transmembrane region" description="Helical" evidence="2">
    <location>
        <begin position="6"/>
        <end position="26"/>
    </location>
</feature>
<evidence type="ECO:0000256" key="1">
    <source>
        <dbReference type="SAM" id="MobiDB-lite"/>
    </source>
</evidence>
<comment type="caution">
    <text evidence="3">The sequence shown here is derived from an EMBL/GenBank/DDBJ whole genome shotgun (WGS) entry which is preliminary data.</text>
</comment>
<organism evidence="3 4">
    <name type="scientific">Auxenochlorella protothecoides</name>
    <name type="common">Green microalga</name>
    <name type="synonym">Chlorella protothecoides</name>
    <dbReference type="NCBI Taxonomy" id="3075"/>
    <lineage>
        <taxon>Eukaryota</taxon>
        <taxon>Viridiplantae</taxon>
        <taxon>Chlorophyta</taxon>
        <taxon>core chlorophytes</taxon>
        <taxon>Trebouxiophyceae</taxon>
        <taxon>Chlorellales</taxon>
        <taxon>Chlorellaceae</taxon>
        <taxon>Auxenochlorella</taxon>
    </lineage>
</organism>
<keyword evidence="2" id="KW-0472">Membrane</keyword>
<evidence type="ECO:0000313" key="3">
    <source>
        <dbReference type="EMBL" id="RMZ57714.1"/>
    </source>
</evidence>
<sequence>MGMQLGPHIPTVAACLAGLGWVFWLIERNKSKEFDGSRSPKPSAPPLLPAREGGAGDLADEVEPPSAQDW</sequence>